<feature type="region of interest" description="Disordered" evidence="1">
    <location>
        <begin position="1"/>
        <end position="29"/>
    </location>
</feature>
<gene>
    <name evidence="2" type="ORF">HID58_041539</name>
</gene>
<evidence type="ECO:0000256" key="1">
    <source>
        <dbReference type="SAM" id="MobiDB-lite"/>
    </source>
</evidence>
<reference evidence="2 3" key="1">
    <citation type="submission" date="2021-05" db="EMBL/GenBank/DDBJ databases">
        <title>Genome Assembly of Synthetic Allotetraploid Brassica napus Reveals Homoeologous Exchanges between Subgenomes.</title>
        <authorList>
            <person name="Davis J.T."/>
        </authorList>
    </citation>
    <scope>NUCLEOTIDE SEQUENCE [LARGE SCALE GENOMIC DNA]</scope>
    <source>
        <strain evidence="3">cv. Da-Ae</strain>
        <tissue evidence="2">Seedling</tissue>
    </source>
</reference>
<feature type="non-terminal residue" evidence="2">
    <location>
        <position position="1"/>
    </location>
</feature>
<organism evidence="2 3">
    <name type="scientific">Brassica napus</name>
    <name type="common">Rape</name>
    <dbReference type="NCBI Taxonomy" id="3708"/>
    <lineage>
        <taxon>Eukaryota</taxon>
        <taxon>Viridiplantae</taxon>
        <taxon>Streptophyta</taxon>
        <taxon>Embryophyta</taxon>
        <taxon>Tracheophyta</taxon>
        <taxon>Spermatophyta</taxon>
        <taxon>Magnoliopsida</taxon>
        <taxon>eudicotyledons</taxon>
        <taxon>Gunneridae</taxon>
        <taxon>Pentapetalae</taxon>
        <taxon>rosids</taxon>
        <taxon>malvids</taxon>
        <taxon>Brassicales</taxon>
        <taxon>Brassicaceae</taxon>
        <taxon>Brassiceae</taxon>
        <taxon>Brassica</taxon>
    </lineage>
</organism>
<name>A0ABQ8BB60_BRANA</name>
<accession>A0ABQ8BB60</accession>
<evidence type="ECO:0000313" key="2">
    <source>
        <dbReference type="EMBL" id="KAH0902036.1"/>
    </source>
</evidence>
<sequence>LDEFQRPVQSSYDNEKSHREAGKGNPRWVCLNEDDRNELALSLAGPSDPERKQLSTNGVKVNQLQGHRRTASATNDIGAWIAVSNDGQDLPTIWEERNVKPAGELYVTTGMSLLDSSTTRSFPSGVDSTVDNDQGTLSLVKASGEGTKIRKTCRGGGGGKTDVRYKYRQSVPAPRCEGESTQI</sequence>
<keyword evidence="3" id="KW-1185">Reference proteome</keyword>
<proteinExistence type="predicted"/>
<feature type="compositionally biased region" description="Basic and acidic residues" evidence="1">
    <location>
        <begin position="13"/>
        <end position="22"/>
    </location>
</feature>
<protein>
    <submittedName>
        <fullName evidence="2">Uncharacterized protein</fullName>
    </submittedName>
</protein>
<dbReference type="EMBL" id="JAGKQM010000011">
    <property type="protein sequence ID" value="KAH0902036.1"/>
    <property type="molecule type" value="Genomic_DNA"/>
</dbReference>
<dbReference type="Proteomes" id="UP000824890">
    <property type="component" value="Unassembled WGS sequence"/>
</dbReference>
<evidence type="ECO:0000313" key="3">
    <source>
        <dbReference type="Proteomes" id="UP000824890"/>
    </source>
</evidence>
<comment type="caution">
    <text evidence="2">The sequence shown here is derived from an EMBL/GenBank/DDBJ whole genome shotgun (WGS) entry which is preliminary data.</text>
</comment>